<keyword evidence="1" id="KW-0966">Cell projection</keyword>
<protein>
    <submittedName>
        <fullName evidence="1">Flagellar hook-length control protein FliK</fullName>
    </submittedName>
</protein>
<dbReference type="Proteomes" id="UP000273326">
    <property type="component" value="Chromosome"/>
</dbReference>
<dbReference type="KEGG" id="jeh:EJN90_06260"/>
<keyword evidence="1" id="KW-0969">Cilium</keyword>
<reference evidence="2" key="1">
    <citation type="submission" date="2018-12" db="EMBL/GenBank/DDBJ databases">
        <title>Complete genome sequencing of Jeotgalibaca sp. H21T32.</title>
        <authorList>
            <person name="Bae J.-W."/>
            <person name="Lee S.-Y."/>
        </authorList>
    </citation>
    <scope>NUCLEOTIDE SEQUENCE [LARGE SCALE GENOMIC DNA]</scope>
    <source>
        <strain evidence="2">H21T32</strain>
    </source>
</reference>
<dbReference type="EMBL" id="CP034465">
    <property type="protein sequence ID" value="AZP04276.1"/>
    <property type="molecule type" value="Genomic_DNA"/>
</dbReference>
<name>A0A3S9HA72_9LACT</name>
<organism evidence="1 2">
    <name type="scientific">Jeotgalibaca ciconiae</name>
    <dbReference type="NCBI Taxonomy" id="2496265"/>
    <lineage>
        <taxon>Bacteria</taxon>
        <taxon>Bacillati</taxon>
        <taxon>Bacillota</taxon>
        <taxon>Bacilli</taxon>
        <taxon>Lactobacillales</taxon>
        <taxon>Carnobacteriaceae</taxon>
        <taxon>Jeotgalibaca</taxon>
    </lineage>
</organism>
<evidence type="ECO:0000313" key="1">
    <source>
        <dbReference type="EMBL" id="AZP04276.1"/>
    </source>
</evidence>
<dbReference type="Gene3D" id="3.30.750.140">
    <property type="match status" value="1"/>
</dbReference>
<sequence>MIPSPDANQFQELLHQFLEQPTEQLKSEEQDVTFIQTSESENEEDMEKAMAEATKTLLQFQHVRPVIPDIQNVQKSEMSIVDGERSIEKTLPLFVAPFADGTTKTIEQFDVWDAEKLFEEAPQEPKKQARIPEVASQVSELVPPKEQLLFEKKLGTDQSTLLIENHQVDSKVHFDEKNFESADEQLQQIEELSESNGISLSKEKKVLPKKLITEKSDETIAFQPTKSVPVEEKIEKKPFVVTELSSELPEKNLSVPIELPKETTIAPSGKQVQITWQNPEQFVKDIGESMNLSIKDMETHENKRIQVTITPEKLGEMEIHLEWKEDKIVAKMFIQKEDIRELVERKVPTIIANTQNETMIHSIVIEEMPQANTAFAGQTMDFGANQQSTNNSGKINKAGIQDFEEETEEIQEPASKGLSLYI</sequence>
<accession>A0A3S9HA72</accession>
<proteinExistence type="predicted"/>
<dbReference type="AlphaFoldDB" id="A0A3S9HA72"/>
<keyword evidence="1" id="KW-0282">Flagellum</keyword>
<dbReference type="RefSeq" id="WP_126109531.1">
    <property type="nucleotide sequence ID" value="NZ_CP034465.1"/>
</dbReference>
<keyword evidence="2" id="KW-1185">Reference proteome</keyword>
<dbReference type="InterPro" id="IPR038610">
    <property type="entry name" value="FliK-like_C_sf"/>
</dbReference>
<gene>
    <name evidence="1" type="ORF">EJN90_06260</name>
</gene>
<evidence type="ECO:0000313" key="2">
    <source>
        <dbReference type="Proteomes" id="UP000273326"/>
    </source>
</evidence>
<dbReference type="OrthoDB" id="2112988at2"/>